<dbReference type="PANTHER" id="PTHR12801">
    <property type="entry name" value="RNA EXONUCLEASE REXO1 / RECO3 FAMILY MEMBER-RELATED"/>
    <property type="match status" value="1"/>
</dbReference>
<keyword evidence="4" id="KW-0378">Hydrolase</keyword>
<dbReference type="GeneID" id="114654476"/>
<dbReference type="OrthoDB" id="206335at2759"/>
<feature type="coiled-coil region" evidence="8">
    <location>
        <begin position="73"/>
        <end position="100"/>
    </location>
</feature>
<evidence type="ECO:0000256" key="4">
    <source>
        <dbReference type="ARBA" id="ARBA00022801"/>
    </source>
</evidence>
<accession>A0A8C4S7Q3</accession>
<keyword evidence="7" id="KW-0862">Zinc</keyword>
<dbReference type="FunFam" id="3.30.420.10:FF:000021">
    <property type="entry name" value="RNA exonuclease 1 homolog"/>
    <property type="match status" value="1"/>
</dbReference>
<dbReference type="PROSITE" id="PS50103">
    <property type="entry name" value="ZF_C3H1"/>
    <property type="match status" value="1"/>
</dbReference>
<dbReference type="InterPro" id="IPR034922">
    <property type="entry name" value="REX1-like_exo"/>
</dbReference>
<dbReference type="GO" id="GO:0003676">
    <property type="term" value="F:nucleic acid binding"/>
    <property type="evidence" value="ECO:0007669"/>
    <property type="project" value="InterPro"/>
</dbReference>
<keyword evidence="7" id="KW-0479">Metal-binding</keyword>
<comment type="subcellular location">
    <subcellularLocation>
        <location evidence="1">Nucleus</location>
    </subcellularLocation>
</comment>
<evidence type="ECO:0000256" key="6">
    <source>
        <dbReference type="ARBA" id="ARBA00023242"/>
    </source>
</evidence>
<evidence type="ECO:0000256" key="5">
    <source>
        <dbReference type="ARBA" id="ARBA00022839"/>
    </source>
</evidence>
<dbReference type="InterPro" id="IPR013520">
    <property type="entry name" value="Ribonucl_H"/>
</dbReference>
<dbReference type="SMART" id="SM00479">
    <property type="entry name" value="EXOIII"/>
    <property type="match status" value="1"/>
</dbReference>
<dbReference type="AlphaFoldDB" id="A0A8C4S7Q3"/>
<dbReference type="Pfam" id="PF15870">
    <property type="entry name" value="EloA-BP1"/>
    <property type="match status" value="1"/>
</dbReference>
<dbReference type="InterPro" id="IPR036397">
    <property type="entry name" value="RNaseH_sf"/>
</dbReference>
<reference evidence="11" key="2">
    <citation type="submission" date="2025-08" db="UniProtKB">
        <authorList>
            <consortium name="Ensembl"/>
        </authorList>
    </citation>
    <scope>IDENTIFICATION</scope>
</reference>
<feature type="region of interest" description="Disordered" evidence="9">
    <location>
        <begin position="231"/>
        <end position="253"/>
    </location>
</feature>
<evidence type="ECO:0000256" key="9">
    <source>
        <dbReference type="SAM" id="MobiDB-lite"/>
    </source>
</evidence>
<reference evidence="11" key="3">
    <citation type="submission" date="2025-09" db="UniProtKB">
        <authorList>
            <consortium name="Ensembl"/>
        </authorList>
    </citation>
    <scope>IDENTIFICATION</scope>
</reference>
<name>A0A8C4S7Q3_ERPCA</name>
<dbReference type="Ensembl" id="ENSECRT00000013081.1">
    <property type="protein sequence ID" value="ENSECRP00000012860.1"/>
    <property type="gene ID" value="ENSECRG00000008586.1"/>
</dbReference>
<dbReference type="GO" id="GO:0008270">
    <property type="term" value="F:zinc ion binding"/>
    <property type="evidence" value="ECO:0007669"/>
    <property type="project" value="UniProtKB-KW"/>
</dbReference>
<keyword evidence="8" id="KW-0175">Coiled coil</keyword>
<feature type="region of interest" description="Disordered" evidence="9">
    <location>
        <begin position="403"/>
        <end position="443"/>
    </location>
</feature>
<proteinExistence type="inferred from homology"/>
<evidence type="ECO:0000256" key="1">
    <source>
        <dbReference type="ARBA" id="ARBA00004123"/>
    </source>
</evidence>
<evidence type="ECO:0000256" key="7">
    <source>
        <dbReference type="PROSITE-ProRule" id="PRU00723"/>
    </source>
</evidence>
<keyword evidence="6" id="KW-0539">Nucleus</keyword>
<dbReference type="SUPFAM" id="SSF53098">
    <property type="entry name" value="Ribonuclease H-like"/>
    <property type="match status" value="1"/>
</dbReference>
<evidence type="ECO:0000256" key="3">
    <source>
        <dbReference type="ARBA" id="ARBA00022722"/>
    </source>
</evidence>
<dbReference type="GO" id="GO:0005634">
    <property type="term" value="C:nucleus"/>
    <property type="evidence" value="ECO:0007669"/>
    <property type="project" value="UniProtKB-SubCell"/>
</dbReference>
<keyword evidence="3" id="KW-0540">Nuclease</keyword>
<dbReference type="Proteomes" id="UP000694620">
    <property type="component" value="Chromosome 7"/>
</dbReference>
<organism evidence="11 12">
    <name type="scientific">Erpetoichthys calabaricus</name>
    <name type="common">Rope fish</name>
    <name type="synonym">Calamoichthys calabaricus</name>
    <dbReference type="NCBI Taxonomy" id="27687"/>
    <lineage>
        <taxon>Eukaryota</taxon>
        <taxon>Metazoa</taxon>
        <taxon>Chordata</taxon>
        <taxon>Craniata</taxon>
        <taxon>Vertebrata</taxon>
        <taxon>Euteleostomi</taxon>
        <taxon>Actinopterygii</taxon>
        <taxon>Polypteriformes</taxon>
        <taxon>Polypteridae</taxon>
        <taxon>Erpetoichthys</taxon>
    </lineage>
</organism>
<dbReference type="InterPro" id="IPR012337">
    <property type="entry name" value="RNaseH-like_sf"/>
</dbReference>
<evidence type="ECO:0000256" key="2">
    <source>
        <dbReference type="ARBA" id="ARBA00006357"/>
    </source>
</evidence>
<keyword evidence="12" id="KW-1185">Reference proteome</keyword>
<feature type="compositionally biased region" description="Polar residues" evidence="9">
    <location>
        <begin position="404"/>
        <end position="422"/>
    </location>
</feature>
<dbReference type="InterPro" id="IPR000571">
    <property type="entry name" value="Znf_CCCH"/>
</dbReference>
<evidence type="ECO:0000256" key="8">
    <source>
        <dbReference type="SAM" id="Coils"/>
    </source>
</evidence>
<dbReference type="GO" id="GO:0004527">
    <property type="term" value="F:exonuclease activity"/>
    <property type="evidence" value="ECO:0007669"/>
    <property type="project" value="UniProtKB-KW"/>
</dbReference>
<keyword evidence="5" id="KW-0269">Exonuclease</keyword>
<dbReference type="InterPro" id="IPR047021">
    <property type="entry name" value="REXO1/3/4-like"/>
</dbReference>
<protein>
    <submittedName>
        <fullName evidence="11">RNA exonuclease 1 homolog</fullName>
    </submittedName>
</protein>
<dbReference type="RefSeq" id="XP_028660881.1">
    <property type="nucleotide sequence ID" value="XM_028805048.2"/>
</dbReference>
<dbReference type="Gene3D" id="3.30.420.10">
    <property type="entry name" value="Ribonuclease H-like superfamily/Ribonuclease H"/>
    <property type="match status" value="1"/>
</dbReference>
<evidence type="ECO:0000313" key="12">
    <source>
        <dbReference type="Proteomes" id="UP000694620"/>
    </source>
</evidence>
<evidence type="ECO:0000313" key="11">
    <source>
        <dbReference type="Ensembl" id="ENSECRP00000012860.1"/>
    </source>
</evidence>
<feature type="domain" description="C3H1-type" evidence="10">
    <location>
        <begin position="7"/>
        <end position="33"/>
    </location>
</feature>
<keyword evidence="7" id="KW-0863">Zinc-finger</keyword>
<reference evidence="11" key="1">
    <citation type="submission" date="2021-06" db="EMBL/GenBank/DDBJ databases">
        <authorList>
            <consortium name="Wellcome Sanger Institute Data Sharing"/>
        </authorList>
    </citation>
    <scope>NUCLEOTIDE SEQUENCE [LARGE SCALE GENOMIC DNA]</scope>
</reference>
<dbReference type="PANTHER" id="PTHR12801:SF152">
    <property type="entry name" value="EXONUCLEASE DOMAIN-CONTAINING PROTEIN"/>
    <property type="match status" value="1"/>
</dbReference>
<dbReference type="GeneTree" id="ENSGT00940000165347"/>
<feature type="zinc finger region" description="C3H1-type" evidence="7">
    <location>
        <begin position="7"/>
        <end position="33"/>
    </location>
</feature>
<comment type="similarity">
    <text evidence="2">Belongs to the REXO1/REXO3 family.</text>
</comment>
<sequence>MLPSSKLFIRIDCPFFKRGRCERPYCHYKHDREAERALDHVAPLGNVEVEKTKVRPLKSTPRNQTMPHELQVKAAALSELEKINKAIEMVKSEVEQEQKKLSHYKSIKRKSSFVATPTLEDYAEVKVHSIEAEGKKMGQCRNEKISTVATKTKYVLDKSKPATDLEYDPLSNYSADLGYSSGKQCDMETKGVKRVKKDAVKEKAISKCKVSKQEMEGEDSDTLIIDLPPLNEKRSHASKRRKNGDCDVGLHGTTEQKGLSSSLCMESKAVPKSSSFLPGVSKDEGECQLLEKFDADVEEFFEWSETESCVVDSLLGSSAESMTGSFGEDPNVSGCGTLVTTPSNAAFQTTNKSLSLKVKSEKATGETEKRVMKDELEMEVSLLTEESLGLPVQVEEWFDETSAVECTSTSSDQQHSPSVETEQNGKSDSESKANYSDMELDLSDTDPMEECYRIFMESNEMKLEDNALNQEANAHAENEFNADQRELERKETLLPGQKKRVAHVSKYNVKSNRQQIIVPFRGPMSHVGNPSRIQQLQHKATVLTAAVKGGQAFIAASNSQRKIVADPHPPVLPNTGQIVCLNMVQVPALAISPWGANMQVVIPESTVPNGVTSVPATQSVHRTTFTPAKAVSSRRKTKAVVSTSKVPHDVRQRYVNCFVEEFLKTSSTVQEAFEKALNEEKAVFDRSSNKMKYLSIAVNALKKIKNQTSCLSEDLQMTRGETSVGDVGGFIDSTWTSFYEQLKEHVLSWEMLRAGGFPVQHPEKPGNAICCKEPKKTVYDAFKRICCRCGATYSVTACGKHVRKEECTYHSGRVLKRKVPGGIDCRYSCCEGAVGTPGCETFQFHVHDGQRDNVGGFVKTFSKPIPNNGNPGVFAVDCEMCYTTQGLELARVTVVNPGLQVVYDTFVKTDNEVLDYNTRFSGVAEEDLKQASSTIRDVQAVLLNLFSAETILIGHSFENDLFALKLLHSTVVDTSIVFPHRLGLPNKRALRTLMAEYLRRIIQENVGGHDSSEDATACMELMLWKVKEDAKGKRW</sequence>
<dbReference type="CDD" id="cd06145">
    <property type="entry name" value="REX1_like"/>
    <property type="match status" value="1"/>
</dbReference>
<dbReference type="InterPro" id="IPR031736">
    <property type="entry name" value="REXO1-like_dom"/>
</dbReference>
<evidence type="ECO:0000259" key="10">
    <source>
        <dbReference type="PROSITE" id="PS50103"/>
    </source>
</evidence>
<gene>
    <name evidence="11" type="primary">LOC114654476</name>
</gene>